<evidence type="ECO:0000259" key="9">
    <source>
        <dbReference type="SMART" id="SM00500"/>
    </source>
</evidence>
<keyword evidence="5" id="KW-0747">Spliceosome</keyword>
<dbReference type="PANTHER" id="PTHR13007:SF19">
    <property type="entry name" value="PRE-MRNA-SPLICING FACTOR 18"/>
    <property type="match status" value="1"/>
</dbReference>
<gene>
    <name evidence="10" type="ORF">SPPG_01010</name>
</gene>
<evidence type="ECO:0000256" key="6">
    <source>
        <dbReference type="ARBA" id="ARBA00023187"/>
    </source>
</evidence>
<dbReference type="Pfam" id="PF02840">
    <property type="entry name" value="Prp18"/>
    <property type="match status" value="1"/>
</dbReference>
<sequence length="370" mass="42872">MDLIKAELEKKKAALAQLANGKKYIKRGELEKRREEEYREEQKRLEKERLEKQAKRLGEAPSGSRKGLNSPSLGSPSGTPEAHTSDADSQKDKADENDEVDYNIAESDLVRRFRARDQPIRLFGETDKQRIRRLRKLEASEERTEGQRNDFRAAMAATEQELVLENLKRKASGGEGGEEEEDQYRKKRKDRDVEREMVDTSIISLELLQSDRDKAYNLLSIYFKRLLREWDKSLDARPEDVKRSVQGRLQAAIQAQTAEYMKPFFKQLKKRALEPDVLARVCEIAQLMQQREYLQANDSYLRLSIGNAPWPIGVTMVGIHERSAREKIFSSQVAHVLNDEAQRKWIQSIKRLMTFAQTKWPPDDHAKMIG</sequence>
<comment type="similarity">
    <text evidence="2">Belongs to the PRP18 family.</text>
</comment>
<dbReference type="InterPro" id="IPR004098">
    <property type="entry name" value="Prp18"/>
</dbReference>
<dbReference type="OMA" id="SFAQVRW"/>
<dbReference type="GO" id="GO:0005682">
    <property type="term" value="C:U5 snRNP"/>
    <property type="evidence" value="ECO:0007669"/>
    <property type="project" value="TreeGrafter"/>
</dbReference>
<dbReference type="SUPFAM" id="SSF158230">
    <property type="entry name" value="PRP4-like"/>
    <property type="match status" value="1"/>
</dbReference>
<dbReference type="RefSeq" id="XP_016611568.1">
    <property type="nucleotide sequence ID" value="XM_016749335.1"/>
</dbReference>
<organism evidence="10 11">
    <name type="scientific">Spizellomyces punctatus (strain DAOM BR117)</name>
    <dbReference type="NCBI Taxonomy" id="645134"/>
    <lineage>
        <taxon>Eukaryota</taxon>
        <taxon>Fungi</taxon>
        <taxon>Fungi incertae sedis</taxon>
        <taxon>Chytridiomycota</taxon>
        <taxon>Chytridiomycota incertae sedis</taxon>
        <taxon>Chytridiomycetes</taxon>
        <taxon>Spizellomycetales</taxon>
        <taxon>Spizellomycetaceae</taxon>
        <taxon>Spizellomyces</taxon>
    </lineage>
</organism>
<keyword evidence="11" id="KW-1185">Reference proteome</keyword>
<feature type="compositionally biased region" description="Basic and acidic residues" evidence="8">
    <location>
        <begin position="83"/>
        <end position="94"/>
    </location>
</feature>
<dbReference type="InterPro" id="IPR014906">
    <property type="entry name" value="PRP4-like"/>
</dbReference>
<dbReference type="AlphaFoldDB" id="A0A0L0HRM6"/>
<dbReference type="Pfam" id="PF08799">
    <property type="entry name" value="PRP4"/>
    <property type="match status" value="1"/>
</dbReference>
<evidence type="ECO:0000256" key="4">
    <source>
        <dbReference type="ARBA" id="ARBA00022664"/>
    </source>
</evidence>
<keyword evidence="6" id="KW-0508">mRNA splicing</keyword>
<dbReference type="InterPro" id="IPR039979">
    <property type="entry name" value="PRPF18"/>
</dbReference>
<evidence type="ECO:0000256" key="1">
    <source>
        <dbReference type="ARBA" id="ARBA00004123"/>
    </source>
</evidence>
<keyword evidence="4" id="KW-0507">mRNA processing</keyword>
<dbReference type="PANTHER" id="PTHR13007">
    <property type="entry name" value="PRE-MRNA SPLICING FACTOR-RELATED"/>
    <property type="match status" value="1"/>
</dbReference>
<accession>A0A0L0HRM6</accession>
<dbReference type="Gene3D" id="1.20.940.10">
    <property type="entry name" value="Functional domain of the splicing factor Prp18"/>
    <property type="match status" value="1"/>
</dbReference>
<protein>
    <recommendedName>
        <fullName evidence="3">Pre-mRNA-splicing factor 18</fullName>
    </recommendedName>
</protein>
<evidence type="ECO:0000256" key="2">
    <source>
        <dbReference type="ARBA" id="ARBA00008137"/>
    </source>
</evidence>
<dbReference type="GO" id="GO:0071021">
    <property type="term" value="C:U2-type post-spliceosomal complex"/>
    <property type="evidence" value="ECO:0007669"/>
    <property type="project" value="TreeGrafter"/>
</dbReference>
<dbReference type="FunFam" id="1.20.940.10:FF:000002">
    <property type="entry name" value="Pre-mRNA processing factor 18"/>
    <property type="match status" value="1"/>
</dbReference>
<dbReference type="VEuPathDB" id="FungiDB:SPPG_01010"/>
<dbReference type="GeneID" id="27684705"/>
<dbReference type="SUPFAM" id="SSF47938">
    <property type="entry name" value="Functional domain of the splicing factor Prp18"/>
    <property type="match status" value="1"/>
</dbReference>
<evidence type="ECO:0000313" key="11">
    <source>
        <dbReference type="Proteomes" id="UP000053201"/>
    </source>
</evidence>
<dbReference type="OrthoDB" id="10261918at2759"/>
<feature type="compositionally biased region" description="Low complexity" evidence="8">
    <location>
        <begin position="67"/>
        <end position="78"/>
    </location>
</feature>
<dbReference type="InParanoid" id="A0A0L0HRM6"/>
<evidence type="ECO:0000256" key="8">
    <source>
        <dbReference type="SAM" id="MobiDB-lite"/>
    </source>
</evidence>
<name>A0A0L0HRM6_SPIPD</name>
<dbReference type="STRING" id="645134.A0A0L0HRM6"/>
<evidence type="ECO:0000256" key="7">
    <source>
        <dbReference type="ARBA" id="ARBA00023242"/>
    </source>
</evidence>
<feature type="region of interest" description="Disordered" evidence="8">
    <location>
        <begin position="167"/>
        <end position="191"/>
    </location>
</feature>
<proteinExistence type="inferred from homology"/>
<keyword evidence="7" id="KW-0539">Nucleus</keyword>
<dbReference type="Proteomes" id="UP000053201">
    <property type="component" value="Unassembled WGS sequence"/>
</dbReference>
<dbReference type="GO" id="GO:0046540">
    <property type="term" value="C:U4/U6 x U5 tri-snRNP complex"/>
    <property type="evidence" value="ECO:0007669"/>
    <property type="project" value="TreeGrafter"/>
</dbReference>
<dbReference type="InterPro" id="IPR036285">
    <property type="entry name" value="PRP4-like_sf"/>
</dbReference>
<dbReference type="EMBL" id="KQ257451">
    <property type="protein sequence ID" value="KND03529.1"/>
    <property type="molecule type" value="Genomic_DNA"/>
</dbReference>
<feature type="domain" description="Pre-mRNA processing factor 4 (PRP4)-like" evidence="9">
    <location>
        <begin position="104"/>
        <end position="153"/>
    </location>
</feature>
<feature type="compositionally biased region" description="Basic and acidic residues" evidence="8">
    <location>
        <begin position="26"/>
        <end position="58"/>
    </location>
</feature>
<reference evidence="10 11" key="1">
    <citation type="submission" date="2009-08" db="EMBL/GenBank/DDBJ databases">
        <title>The Genome Sequence of Spizellomyces punctatus strain DAOM BR117.</title>
        <authorList>
            <consortium name="The Broad Institute Genome Sequencing Platform"/>
            <person name="Russ C."/>
            <person name="Cuomo C."/>
            <person name="Shea T."/>
            <person name="Young S.K."/>
            <person name="Zeng Q."/>
            <person name="Koehrsen M."/>
            <person name="Haas B."/>
            <person name="Borodovsky M."/>
            <person name="Guigo R."/>
            <person name="Alvarado L."/>
            <person name="Berlin A."/>
            <person name="Bochicchio J."/>
            <person name="Borenstein D."/>
            <person name="Chapman S."/>
            <person name="Chen Z."/>
            <person name="Engels R."/>
            <person name="Freedman E."/>
            <person name="Gellesch M."/>
            <person name="Goldberg J."/>
            <person name="Griggs A."/>
            <person name="Gujja S."/>
            <person name="Heiman D."/>
            <person name="Hepburn T."/>
            <person name="Howarth C."/>
            <person name="Jen D."/>
            <person name="Larson L."/>
            <person name="Lewis B."/>
            <person name="Mehta T."/>
            <person name="Park D."/>
            <person name="Pearson M."/>
            <person name="Roberts A."/>
            <person name="Saif S."/>
            <person name="Shenoy N."/>
            <person name="Sisk P."/>
            <person name="Stolte C."/>
            <person name="Sykes S."/>
            <person name="Thomson T."/>
            <person name="Walk T."/>
            <person name="White J."/>
            <person name="Yandava C."/>
            <person name="Burger G."/>
            <person name="Gray M.W."/>
            <person name="Holland P.W.H."/>
            <person name="King N."/>
            <person name="Lang F.B.F."/>
            <person name="Roger A.J."/>
            <person name="Ruiz-Trillo I."/>
            <person name="Lander E."/>
            <person name="Nusbaum C."/>
        </authorList>
    </citation>
    <scope>NUCLEOTIDE SEQUENCE [LARGE SCALE GENOMIC DNA]</scope>
    <source>
        <strain evidence="10 11">DAOM BR117</strain>
    </source>
</reference>
<evidence type="ECO:0000256" key="5">
    <source>
        <dbReference type="ARBA" id="ARBA00022728"/>
    </source>
</evidence>
<comment type="subcellular location">
    <subcellularLocation>
        <location evidence="1">Nucleus</location>
    </subcellularLocation>
</comment>
<feature type="region of interest" description="Disordered" evidence="8">
    <location>
        <begin position="20"/>
        <end position="102"/>
    </location>
</feature>
<dbReference type="FunCoup" id="A0A0L0HRM6">
    <property type="interactions" value="458"/>
</dbReference>
<evidence type="ECO:0000313" key="10">
    <source>
        <dbReference type="EMBL" id="KND03529.1"/>
    </source>
</evidence>
<dbReference type="Gene3D" id="4.10.280.110">
    <property type="entry name" value="Pre-mRNA processing factor 4 domain"/>
    <property type="match status" value="1"/>
</dbReference>
<evidence type="ECO:0000256" key="3">
    <source>
        <dbReference type="ARBA" id="ARBA00018242"/>
    </source>
</evidence>
<dbReference type="GO" id="GO:0000350">
    <property type="term" value="P:generation of catalytic spliceosome for second transesterification step"/>
    <property type="evidence" value="ECO:0007669"/>
    <property type="project" value="TreeGrafter"/>
</dbReference>
<dbReference type="SMART" id="SM00500">
    <property type="entry name" value="SFM"/>
    <property type="match status" value="1"/>
</dbReference>
<dbReference type="eggNOG" id="KOG2808">
    <property type="taxonomic scope" value="Eukaryota"/>
</dbReference>